<evidence type="ECO:0000256" key="3">
    <source>
        <dbReference type="ARBA" id="ARBA00022692"/>
    </source>
</evidence>
<dbReference type="AlphaFoldDB" id="A0A9N8H1I1"/>
<keyword evidence="3 8" id="KW-0812">Transmembrane</keyword>
<feature type="transmembrane region" description="Helical" evidence="8">
    <location>
        <begin position="38"/>
        <end position="56"/>
    </location>
</feature>
<evidence type="ECO:0000256" key="6">
    <source>
        <dbReference type="ARBA" id="ARBA00025595"/>
    </source>
</evidence>
<keyword evidence="4 8" id="KW-1133">Transmembrane helix</keyword>
<dbReference type="Proteomes" id="UP000834611">
    <property type="component" value="Unassembled WGS sequence"/>
</dbReference>
<dbReference type="PIRSF" id="PIRSF006298">
    <property type="entry name" value="GtrA_prd"/>
    <property type="match status" value="1"/>
</dbReference>
<dbReference type="PANTHER" id="PTHR38459:SF1">
    <property type="entry name" value="PROPHAGE BACTOPRENOL-LINKED GLUCOSE TRANSLOCASE HOMOLOG"/>
    <property type="match status" value="1"/>
</dbReference>
<feature type="transmembrane region" description="Helical" evidence="8">
    <location>
        <begin position="93"/>
        <end position="113"/>
    </location>
</feature>
<evidence type="ECO:0000256" key="4">
    <source>
        <dbReference type="ARBA" id="ARBA00022989"/>
    </source>
</evidence>
<evidence type="ECO:0000256" key="7">
    <source>
        <dbReference type="PIRNR" id="PIRNR006298"/>
    </source>
</evidence>
<dbReference type="InterPro" id="IPR051401">
    <property type="entry name" value="GtrA_CellWall_Glycosyl"/>
</dbReference>
<reference evidence="10" key="1">
    <citation type="submission" date="2020-05" db="EMBL/GenBank/DDBJ databases">
        <authorList>
            <person name="Delgado-Blas J."/>
        </authorList>
    </citation>
    <scope>NUCLEOTIDE SEQUENCE</scope>
    <source>
        <strain evidence="10">BB1453</strain>
    </source>
</reference>
<proteinExistence type="inferred from homology"/>
<name>A0A9N8H1I1_PRORE</name>
<evidence type="ECO:0000313" key="10">
    <source>
        <dbReference type="EMBL" id="CAB5699208.1"/>
    </source>
</evidence>
<feature type="transmembrane region" description="Helical" evidence="8">
    <location>
        <begin position="68"/>
        <end position="87"/>
    </location>
</feature>
<evidence type="ECO:0000256" key="5">
    <source>
        <dbReference type="ARBA" id="ARBA00023136"/>
    </source>
</evidence>
<dbReference type="InterPro" id="IPR016480">
    <property type="entry name" value="Glc_translocase_bactprenl-link"/>
</dbReference>
<protein>
    <recommendedName>
        <fullName evidence="7">Bactoprenol-linked glucose translocase</fullName>
    </recommendedName>
</protein>
<comment type="caution">
    <text evidence="10">The sequence shown here is derived from an EMBL/GenBank/DDBJ whole genome shotgun (WGS) entry which is preliminary data.</text>
</comment>
<dbReference type="EMBL" id="CAHPSF010000006">
    <property type="protein sequence ID" value="CAB5699208.1"/>
    <property type="molecule type" value="Genomic_DNA"/>
</dbReference>
<dbReference type="GO" id="GO:0005886">
    <property type="term" value="C:plasma membrane"/>
    <property type="evidence" value="ECO:0007669"/>
    <property type="project" value="TreeGrafter"/>
</dbReference>
<evidence type="ECO:0000256" key="2">
    <source>
        <dbReference type="ARBA" id="ARBA00022448"/>
    </source>
</evidence>
<dbReference type="PANTHER" id="PTHR38459">
    <property type="entry name" value="PROPHAGE BACTOPRENOL-LINKED GLUCOSE TRANSLOCASE HOMOLOG"/>
    <property type="match status" value="1"/>
</dbReference>
<comment type="function">
    <text evidence="6 7">Involved in O antigen modification. Involved in the translocation of bactoprenol-linked glucose across the cytoplasmic membrane.</text>
</comment>
<evidence type="ECO:0000256" key="8">
    <source>
        <dbReference type="SAM" id="Phobius"/>
    </source>
</evidence>
<dbReference type="GO" id="GO:0000271">
    <property type="term" value="P:polysaccharide biosynthetic process"/>
    <property type="evidence" value="ECO:0007669"/>
    <property type="project" value="InterPro"/>
</dbReference>
<organism evidence="10 11">
    <name type="scientific">Providencia rettgeri</name>
    <dbReference type="NCBI Taxonomy" id="587"/>
    <lineage>
        <taxon>Bacteria</taxon>
        <taxon>Pseudomonadati</taxon>
        <taxon>Pseudomonadota</taxon>
        <taxon>Gammaproteobacteria</taxon>
        <taxon>Enterobacterales</taxon>
        <taxon>Morganellaceae</taxon>
        <taxon>Providencia</taxon>
    </lineage>
</organism>
<evidence type="ECO:0000259" key="9">
    <source>
        <dbReference type="Pfam" id="PF04138"/>
    </source>
</evidence>
<comment type="subcellular location">
    <subcellularLocation>
        <location evidence="1">Membrane</location>
        <topology evidence="1">Multi-pass membrane protein</topology>
    </subcellularLocation>
</comment>
<dbReference type="InterPro" id="IPR007267">
    <property type="entry name" value="GtrA_DPMS_TM"/>
</dbReference>
<evidence type="ECO:0000313" key="11">
    <source>
        <dbReference type="Proteomes" id="UP000834611"/>
    </source>
</evidence>
<keyword evidence="5 8" id="KW-0472">Membrane</keyword>
<feature type="domain" description="GtrA/DPMS transmembrane" evidence="9">
    <location>
        <begin position="10"/>
        <end position="119"/>
    </location>
</feature>
<comment type="similarity">
    <text evidence="7">Belongs to the gtrA family.</text>
</comment>
<sequence length="124" mass="13927">MIEMIKLFTKYFSVGILNTLIHWSIFGLLTVFLSTSQAIANLIGFIAAVSFSFFANAKFTFKAKATTARYLSFTLFMGLLSYLTGYVSDQLQFPPIATLIIFSSISLVLGFLYSKIFVFRDTPQ</sequence>
<evidence type="ECO:0000256" key="1">
    <source>
        <dbReference type="ARBA" id="ARBA00004141"/>
    </source>
</evidence>
<gene>
    <name evidence="10" type="primary">yfdG</name>
    <name evidence="10" type="ORF">GHA_02499</name>
</gene>
<accession>A0A9N8H1I1</accession>
<dbReference type="Pfam" id="PF04138">
    <property type="entry name" value="GtrA_DPMS_TM"/>
    <property type="match status" value="1"/>
</dbReference>
<keyword evidence="2 7" id="KW-0813">Transport</keyword>
<feature type="transmembrane region" description="Helical" evidence="8">
    <location>
        <begin position="12"/>
        <end position="32"/>
    </location>
</feature>